<dbReference type="NCBIfam" id="NF000940">
    <property type="entry name" value="PRK00094.1-2"/>
    <property type="match status" value="1"/>
</dbReference>
<feature type="binding site" evidence="14">
    <location>
        <position position="249"/>
    </location>
    <ligand>
        <name>sn-glycerol 3-phosphate</name>
        <dbReference type="ChEBI" id="CHEBI:57597"/>
    </ligand>
</feature>
<comment type="caution">
    <text evidence="14">Lacks conserved residue(s) required for the propagation of feature annotation.</text>
</comment>
<dbReference type="Proteomes" id="UP000244904">
    <property type="component" value="Unassembled WGS sequence"/>
</dbReference>
<evidence type="ECO:0000256" key="3">
    <source>
        <dbReference type="ARBA" id="ARBA00022741"/>
    </source>
</evidence>
<dbReference type="EC" id="1.1.1.94" evidence="11 14"/>
<dbReference type="InterPro" id="IPR006168">
    <property type="entry name" value="G3P_DH_NAD-dep"/>
</dbReference>
<dbReference type="NCBIfam" id="NF000942">
    <property type="entry name" value="PRK00094.1-4"/>
    <property type="match status" value="1"/>
</dbReference>
<evidence type="ECO:0000256" key="1">
    <source>
        <dbReference type="ARBA" id="ARBA00011009"/>
    </source>
</evidence>
<feature type="binding site" evidence="14">
    <location>
        <position position="30"/>
    </location>
    <ligand>
        <name>NADPH</name>
        <dbReference type="ChEBI" id="CHEBI:57783"/>
    </ligand>
</feature>
<dbReference type="GO" id="GO:0141152">
    <property type="term" value="F:glycerol-3-phosphate dehydrogenase (NAD+) activity"/>
    <property type="evidence" value="ECO:0007669"/>
    <property type="project" value="RHEA"/>
</dbReference>
<evidence type="ECO:0000256" key="8">
    <source>
        <dbReference type="ARBA" id="ARBA00023209"/>
    </source>
</evidence>
<dbReference type="InterPro" id="IPR013328">
    <property type="entry name" value="6PGD_dom2"/>
</dbReference>
<dbReference type="PANTHER" id="PTHR11728">
    <property type="entry name" value="GLYCEROL-3-PHOSPHATE DEHYDROGENASE"/>
    <property type="match status" value="1"/>
</dbReference>
<keyword evidence="14" id="KW-0963">Cytoplasm</keyword>
<evidence type="ECO:0000313" key="22">
    <source>
        <dbReference type="Proteomes" id="UP000244904"/>
    </source>
</evidence>
<feature type="binding site" evidence="14">
    <location>
        <position position="131"/>
    </location>
    <ligand>
        <name>sn-glycerol 3-phosphate</name>
        <dbReference type="ChEBI" id="CHEBI:57597"/>
    </ligand>
</feature>
<evidence type="ECO:0000259" key="20">
    <source>
        <dbReference type="Pfam" id="PF07479"/>
    </source>
</evidence>
<dbReference type="PROSITE" id="PS00957">
    <property type="entry name" value="NAD_G3PDH"/>
    <property type="match status" value="1"/>
</dbReference>
<comment type="catalytic activity">
    <reaction evidence="10">
        <text>sn-glycerol 3-phosphate + NADP(+) = dihydroxyacetone phosphate + NADPH + H(+)</text>
        <dbReference type="Rhea" id="RHEA:11096"/>
        <dbReference type="ChEBI" id="CHEBI:15378"/>
        <dbReference type="ChEBI" id="CHEBI:57597"/>
        <dbReference type="ChEBI" id="CHEBI:57642"/>
        <dbReference type="ChEBI" id="CHEBI:57783"/>
        <dbReference type="ChEBI" id="CHEBI:58349"/>
        <dbReference type="EC" id="1.1.1.94"/>
    </reaction>
    <physiologicalReaction direction="right-to-left" evidence="10">
        <dbReference type="Rhea" id="RHEA:11098"/>
    </physiologicalReaction>
</comment>
<dbReference type="GO" id="GO:0046167">
    <property type="term" value="P:glycerol-3-phosphate biosynthetic process"/>
    <property type="evidence" value="ECO:0007669"/>
    <property type="project" value="UniProtKB-UniRule"/>
</dbReference>
<feature type="binding site" evidence="14">
    <location>
        <position position="133"/>
    </location>
    <ligand>
        <name>NADPH</name>
        <dbReference type="ChEBI" id="CHEBI:57783"/>
    </ligand>
</feature>
<dbReference type="InterPro" id="IPR006109">
    <property type="entry name" value="G3P_DH_NAD-dep_C"/>
</dbReference>
<evidence type="ECO:0000256" key="4">
    <source>
        <dbReference type="ARBA" id="ARBA00022857"/>
    </source>
</evidence>
<dbReference type="PANTHER" id="PTHR11728:SF1">
    <property type="entry name" value="GLYCEROL-3-PHOSPHATE DEHYDROGENASE [NAD(+)] 2, CHLOROPLASTIC"/>
    <property type="match status" value="1"/>
</dbReference>
<dbReference type="Gene3D" id="3.40.50.720">
    <property type="entry name" value="NAD(P)-binding Rossmann-like Domain"/>
    <property type="match status" value="1"/>
</dbReference>
<evidence type="ECO:0000256" key="16">
    <source>
        <dbReference type="PIRSR" id="PIRSR000114-2"/>
    </source>
</evidence>
<keyword evidence="4 14" id="KW-0521">NADP</keyword>
<feature type="binding site" evidence="16">
    <location>
        <begin position="248"/>
        <end position="249"/>
    </location>
    <ligand>
        <name>substrate</name>
    </ligand>
</feature>
<feature type="binding site" evidence="16">
    <location>
        <position position="101"/>
    </location>
    <ligand>
        <name>substrate</name>
    </ligand>
</feature>
<evidence type="ECO:0000256" key="18">
    <source>
        <dbReference type="RuleBase" id="RU000437"/>
    </source>
</evidence>
<feature type="binding site" evidence="14">
    <location>
        <position position="129"/>
    </location>
    <ligand>
        <name>sn-glycerol 3-phosphate</name>
        <dbReference type="ChEBI" id="CHEBI:57597"/>
    </ligand>
</feature>
<dbReference type="FunFam" id="1.10.1040.10:FF:000001">
    <property type="entry name" value="Glycerol-3-phosphate dehydrogenase [NAD(P)+]"/>
    <property type="match status" value="1"/>
</dbReference>
<feature type="binding site" evidence="14">
    <location>
        <position position="248"/>
    </location>
    <ligand>
        <name>NADPH</name>
        <dbReference type="ChEBI" id="CHEBI:57783"/>
    </ligand>
</feature>
<feature type="binding site" evidence="17">
    <location>
        <position position="133"/>
    </location>
    <ligand>
        <name>NAD(+)</name>
        <dbReference type="ChEBI" id="CHEBI:57540"/>
    </ligand>
</feature>
<feature type="binding site" evidence="14">
    <location>
        <position position="247"/>
    </location>
    <ligand>
        <name>sn-glycerol 3-phosphate</name>
        <dbReference type="ChEBI" id="CHEBI:57597"/>
    </ligand>
</feature>
<dbReference type="OrthoDB" id="9812273at2"/>
<dbReference type="PRINTS" id="PR00077">
    <property type="entry name" value="GPDHDRGNASE"/>
</dbReference>
<dbReference type="EMBL" id="OMOJ01000007">
    <property type="protein sequence ID" value="SPF81145.1"/>
    <property type="molecule type" value="Genomic_DNA"/>
</dbReference>
<proteinExistence type="inferred from homology"/>
<evidence type="ECO:0000256" key="9">
    <source>
        <dbReference type="ARBA" id="ARBA00023264"/>
    </source>
</evidence>
<comment type="catalytic activity">
    <reaction evidence="14">
        <text>sn-glycerol 3-phosphate + NAD(+) = dihydroxyacetone phosphate + NADH + H(+)</text>
        <dbReference type="Rhea" id="RHEA:11092"/>
        <dbReference type="ChEBI" id="CHEBI:15378"/>
        <dbReference type="ChEBI" id="CHEBI:57540"/>
        <dbReference type="ChEBI" id="CHEBI:57597"/>
        <dbReference type="ChEBI" id="CHEBI:57642"/>
        <dbReference type="ChEBI" id="CHEBI:57945"/>
        <dbReference type="EC" id="1.1.1.94"/>
    </reaction>
</comment>
<dbReference type="AlphaFoldDB" id="A0A2R8AYM8"/>
<name>A0A2R8AYM8_9RHOB</name>
<feature type="binding site" evidence="14">
    <location>
        <position position="269"/>
    </location>
    <ligand>
        <name>NADPH</name>
        <dbReference type="ChEBI" id="CHEBI:57783"/>
    </ligand>
</feature>
<keyword evidence="9 14" id="KW-1208">Phospholipid metabolism</keyword>
<feature type="binding site" evidence="14">
    <location>
        <position position="101"/>
    </location>
    <ligand>
        <name>sn-glycerol 3-phosphate</name>
        <dbReference type="ChEBI" id="CHEBI:57597"/>
    </ligand>
</feature>
<comment type="similarity">
    <text evidence="1 14 18">Belongs to the NAD-dependent glycerol-3-phosphate dehydrogenase family.</text>
</comment>
<dbReference type="InterPro" id="IPR011128">
    <property type="entry name" value="G3P_DH_NAD-dep_N"/>
</dbReference>
<dbReference type="GO" id="GO:0005975">
    <property type="term" value="P:carbohydrate metabolic process"/>
    <property type="evidence" value="ECO:0007669"/>
    <property type="project" value="InterPro"/>
</dbReference>
<accession>A0A2R8AYM8</accession>
<evidence type="ECO:0000256" key="7">
    <source>
        <dbReference type="ARBA" id="ARBA00023098"/>
    </source>
</evidence>
<evidence type="ECO:0000256" key="14">
    <source>
        <dbReference type="HAMAP-Rule" id="MF_00394"/>
    </source>
</evidence>
<gene>
    <name evidence="14 21" type="primary">gpsA</name>
    <name evidence="21" type="ORF">PRI8871_02966</name>
</gene>
<feature type="binding site" evidence="14">
    <location>
        <position position="10"/>
    </location>
    <ligand>
        <name>NADPH</name>
        <dbReference type="ChEBI" id="CHEBI:57783"/>
    </ligand>
</feature>
<evidence type="ECO:0000256" key="13">
    <source>
        <dbReference type="ARBA" id="ARBA00080511"/>
    </source>
</evidence>
<feature type="domain" description="Glycerol-3-phosphate dehydrogenase NAD-dependent C-terminal" evidence="20">
    <location>
        <begin position="173"/>
        <end position="308"/>
    </location>
</feature>
<reference evidence="22" key="1">
    <citation type="submission" date="2018-03" db="EMBL/GenBank/DDBJ databases">
        <authorList>
            <person name="Rodrigo-Torres L."/>
            <person name="Arahal R. D."/>
            <person name="Lucena T."/>
        </authorList>
    </citation>
    <scope>NUCLEOTIDE SEQUENCE [LARGE SCALE GENOMIC DNA]</scope>
    <source>
        <strain evidence="22">CECT 8871</strain>
    </source>
</reference>
<comment type="pathway">
    <text evidence="14">Membrane lipid metabolism; glycerophospholipid metabolism.</text>
</comment>
<organism evidence="21 22">
    <name type="scientific">Pseudoprimorskyibacter insulae</name>
    <dbReference type="NCBI Taxonomy" id="1695997"/>
    <lineage>
        <taxon>Bacteria</taxon>
        <taxon>Pseudomonadati</taxon>
        <taxon>Pseudomonadota</taxon>
        <taxon>Alphaproteobacteria</taxon>
        <taxon>Rhodobacterales</taxon>
        <taxon>Paracoccaceae</taxon>
        <taxon>Pseudoprimorskyibacter</taxon>
    </lineage>
</organism>
<dbReference type="InterPro" id="IPR008927">
    <property type="entry name" value="6-PGluconate_DH-like_C_sf"/>
</dbReference>
<evidence type="ECO:0000256" key="2">
    <source>
        <dbReference type="ARBA" id="ARBA00022516"/>
    </source>
</evidence>
<evidence type="ECO:0000256" key="11">
    <source>
        <dbReference type="ARBA" id="ARBA00066687"/>
    </source>
</evidence>
<evidence type="ECO:0000256" key="12">
    <source>
        <dbReference type="ARBA" id="ARBA00069372"/>
    </source>
</evidence>
<evidence type="ECO:0000256" key="17">
    <source>
        <dbReference type="PIRSR" id="PIRSR000114-3"/>
    </source>
</evidence>
<dbReference type="Gene3D" id="1.10.1040.10">
    <property type="entry name" value="N-(1-d-carboxylethyl)-l-norvaline Dehydrogenase, domain 2"/>
    <property type="match status" value="1"/>
</dbReference>
<dbReference type="FunFam" id="3.40.50.720:FF:000019">
    <property type="entry name" value="Glycerol-3-phosphate dehydrogenase [NAD(P)+]"/>
    <property type="match status" value="1"/>
</dbReference>
<feature type="binding site" evidence="14">
    <location>
        <position position="184"/>
    </location>
    <ligand>
        <name>sn-glycerol 3-phosphate</name>
        <dbReference type="ChEBI" id="CHEBI:57597"/>
    </ligand>
</feature>
<sequence>MISVLGAGAFGTALAVVLAQSGKDVTLWARSPEAVEAINVTRQTSRLPGVTLPAKITATSDLNHAASAPVVLVATPTQTLRAVLSQITAPMTGTRIVLCCKGIDVETGMGVAETTAHLKPGAIPAILTGPSFATDIAQGLPTALTLACADPEVGKALQLDLATPSLRLYRTTDTIGAELGGALKNVIAIACGACIGEGMGESARAALMTRGFAEMTRLAMHFGADPRTLTGMSGLGDLMLTCTSEKSRNYRHGLALGRQDPVDRTATVEGVKTAEAVTRLSKRLGVDMPISEIVFEVTTENCSVAEAITALLNRSLKEE</sequence>
<keyword evidence="22" id="KW-1185">Reference proteome</keyword>
<keyword evidence="3 14" id="KW-0547">Nucleotide-binding</keyword>
<dbReference type="Pfam" id="PF07479">
    <property type="entry name" value="NAD_Gly3P_dh_C"/>
    <property type="match status" value="1"/>
</dbReference>
<dbReference type="SUPFAM" id="SSF51735">
    <property type="entry name" value="NAD(P)-binding Rossmann-fold domains"/>
    <property type="match status" value="1"/>
</dbReference>
<dbReference type="HAMAP" id="MF_00394">
    <property type="entry name" value="NAD_Glyc3P_dehydrog"/>
    <property type="match status" value="1"/>
</dbReference>
<protein>
    <recommendedName>
        <fullName evidence="12 14">Glycerol-3-phosphate dehydrogenase [NAD(P)+]</fullName>
        <ecNumber evidence="11 14">1.1.1.94</ecNumber>
    </recommendedName>
    <alternativeName>
        <fullName evidence="14">NAD(P)(+)-dependent glycerol-3-phosphate dehydrogenase</fullName>
    </alternativeName>
    <alternativeName>
        <fullName evidence="13 14">NAD(P)H-dependent dihydroxyacetone-phosphate reductase</fullName>
    </alternativeName>
</protein>
<evidence type="ECO:0000259" key="19">
    <source>
        <dbReference type="Pfam" id="PF01210"/>
    </source>
</evidence>
<feature type="binding site" evidence="14">
    <location>
        <position position="101"/>
    </location>
    <ligand>
        <name>NADPH</name>
        <dbReference type="ChEBI" id="CHEBI:57783"/>
    </ligand>
</feature>
<comment type="subcellular location">
    <subcellularLocation>
        <location evidence="14">Cytoplasm</location>
    </subcellularLocation>
</comment>
<evidence type="ECO:0000256" key="5">
    <source>
        <dbReference type="ARBA" id="ARBA00023002"/>
    </source>
</evidence>
<dbReference type="GO" id="GO:0046168">
    <property type="term" value="P:glycerol-3-phosphate catabolic process"/>
    <property type="evidence" value="ECO:0007669"/>
    <property type="project" value="InterPro"/>
</dbReference>
<keyword evidence="6 14" id="KW-0520">NAD</keyword>
<dbReference type="Pfam" id="PF01210">
    <property type="entry name" value="NAD_Gly3P_dh_N"/>
    <property type="match status" value="1"/>
</dbReference>
<dbReference type="GO" id="GO:0006650">
    <property type="term" value="P:glycerophospholipid metabolic process"/>
    <property type="evidence" value="ECO:0007669"/>
    <property type="project" value="UniProtKB-UniRule"/>
</dbReference>
<feature type="binding site" evidence="17">
    <location>
        <position position="248"/>
    </location>
    <ligand>
        <name>NAD(+)</name>
        <dbReference type="ChEBI" id="CHEBI:57540"/>
    </ligand>
</feature>
<dbReference type="InterPro" id="IPR036291">
    <property type="entry name" value="NAD(P)-bd_dom_sf"/>
</dbReference>
<dbReference type="GO" id="GO:0005829">
    <property type="term" value="C:cytosol"/>
    <property type="evidence" value="ECO:0007669"/>
    <property type="project" value="TreeGrafter"/>
</dbReference>
<feature type="binding site" evidence="17">
    <location>
        <begin position="6"/>
        <end position="11"/>
    </location>
    <ligand>
        <name>NAD(+)</name>
        <dbReference type="ChEBI" id="CHEBI:57540"/>
    </ligand>
</feature>
<evidence type="ECO:0000256" key="10">
    <source>
        <dbReference type="ARBA" id="ARBA00052716"/>
    </source>
</evidence>
<keyword evidence="5 14" id="KW-0560">Oxidoreductase</keyword>
<feature type="binding site" evidence="14">
    <location>
        <position position="237"/>
    </location>
    <ligand>
        <name>sn-glycerol 3-phosphate</name>
        <dbReference type="ChEBI" id="CHEBI:57597"/>
    </ligand>
</feature>
<dbReference type="RefSeq" id="WP_108886998.1">
    <property type="nucleotide sequence ID" value="NZ_OMOJ01000007.1"/>
</dbReference>
<dbReference type="GO" id="GO:0051287">
    <property type="term" value="F:NAD binding"/>
    <property type="evidence" value="ECO:0007669"/>
    <property type="project" value="InterPro"/>
</dbReference>
<feature type="active site" description="Proton acceptor" evidence="14 15">
    <location>
        <position position="184"/>
    </location>
</feature>
<evidence type="ECO:0000256" key="6">
    <source>
        <dbReference type="ARBA" id="ARBA00023027"/>
    </source>
</evidence>
<evidence type="ECO:0000313" key="21">
    <source>
        <dbReference type="EMBL" id="SPF81145.1"/>
    </source>
</evidence>
<keyword evidence="8 14" id="KW-0594">Phospholipid biosynthesis</keyword>
<dbReference type="GO" id="GO:0141153">
    <property type="term" value="F:glycerol-3-phosphate dehydrogenase (NADP+) activity"/>
    <property type="evidence" value="ECO:0007669"/>
    <property type="project" value="RHEA"/>
</dbReference>
<keyword evidence="7 14" id="KW-0443">Lipid metabolism</keyword>
<evidence type="ECO:0000256" key="15">
    <source>
        <dbReference type="PIRSR" id="PIRSR000114-1"/>
    </source>
</evidence>
<dbReference type="PIRSF" id="PIRSF000114">
    <property type="entry name" value="Glycerol-3-P_dh"/>
    <property type="match status" value="1"/>
</dbReference>
<dbReference type="SUPFAM" id="SSF48179">
    <property type="entry name" value="6-phosphogluconate dehydrogenase C-terminal domain-like"/>
    <property type="match status" value="1"/>
</dbReference>
<feature type="domain" description="Glycerol-3-phosphate dehydrogenase NAD-dependent N-terminal" evidence="19">
    <location>
        <begin position="2"/>
        <end position="152"/>
    </location>
</feature>
<comment type="function">
    <text evidence="14">Catalyzes the reduction of the glycolytic intermediate dihydroxyacetone phosphate (DHAP) to sn-glycerol 3-phosphate (G3P), the key precursor for phospholipid synthesis.</text>
</comment>
<dbReference type="GO" id="GO:0008654">
    <property type="term" value="P:phospholipid biosynthetic process"/>
    <property type="evidence" value="ECO:0007669"/>
    <property type="project" value="UniProtKB-KW"/>
</dbReference>
<dbReference type="UniPathway" id="UPA00940"/>
<feature type="binding site" evidence="14">
    <location>
        <position position="248"/>
    </location>
    <ligand>
        <name>sn-glycerol 3-phosphate</name>
        <dbReference type="ChEBI" id="CHEBI:57597"/>
    </ligand>
</feature>
<keyword evidence="2 14" id="KW-0444">Lipid biosynthesis</keyword>